<feature type="region of interest" description="Disordered" evidence="7">
    <location>
        <begin position="330"/>
        <end position="353"/>
    </location>
</feature>
<feature type="region of interest" description="Disordered" evidence="7">
    <location>
        <begin position="62"/>
        <end position="89"/>
    </location>
</feature>
<dbReference type="Proteomes" id="UP001161247">
    <property type="component" value="Chromosome 1"/>
</dbReference>
<feature type="region of interest" description="Disordered" evidence="7">
    <location>
        <begin position="411"/>
        <end position="430"/>
    </location>
</feature>
<dbReference type="FunFam" id="4.10.280.10:FF:000032">
    <property type="entry name" value="Transcription factor bHLH123 family"/>
    <property type="match status" value="1"/>
</dbReference>
<comment type="subcellular location">
    <subcellularLocation>
        <location evidence="1">Nucleus</location>
    </subcellularLocation>
</comment>
<dbReference type="GO" id="GO:0046983">
    <property type="term" value="F:protein dimerization activity"/>
    <property type="evidence" value="ECO:0007669"/>
    <property type="project" value="InterPro"/>
</dbReference>
<evidence type="ECO:0000256" key="5">
    <source>
        <dbReference type="ARBA" id="ARBA00023163"/>
    </source>
</evidence>
<dbReference type="GO" id="GO:0000981">
    <property type="term" value="F:DNA-binding transcription factor activity, RNA polymerase II-specific"/>
    <property type="evidence" value="ECO:0007669"/>
    <property type="project" value="TreeGrafter"/>
</dbReference>
<dbReference type="InterPro" id="IPR045843">
    <property type="entry name" value="IND-like"/>
</dbReference>
<evidence type="ECO:0000256" key="4">
    <source>
        <dbReference type="ARBA" id="ARBA00023125"/>
    </source>
</evidence>
<dbReference type="InterPro" id="IPR045239">
    <property type="entry name" value="bHLH95_bHLH"/>
</dbReference>
<name>A0AAV1BZ50_OLDCO</name>
<evidence type="ECO:0000256" key="6">
    <source>
        <dbReference type="ARBA" id="ARBA00023242"/>
    </source>
</evidence>
<keyword evidence="3" id="KW-0805">Transcription regulation</keyword>
<evidence type="ECO:0000256" key="1">
    <source>
        <dbReference type="ARBA" id="ARBA00004123"/>
    </source>
</evidence>
<organism evidence="9 10">
    <name type="scientific">Oldenlandia corymbosa var. corymbosa</name>
    <dbReference type="NCBI Taxonomy" id="529605"/>
    <lineage>
        <taxon>Eukaryota</taxon>
        <taxon>Viridiplantae</taxon>
        <taxon>Streptophyta</taxon>
        <taxon>Embryophyta</taxon>
        <taxon>Tracheophyta</taxon>
        <taxon>Spermatophyta</taxon>
        <taxon>Magnoliopsida</taxon>
        <taxon>eudicotyledons</taxon>
        <taxon>Gunneridae</taxon>
        <taxon>Pentapetalae</taxon>
        <taxon>asterids</taxon>
        <taxon>lamiids</taxon>
        <taxon>Gentianales</taxon>
        <taxon>Rubiaceae</taxon>
        <taxon>Rubioideae</taxon>
        <taxon>Spermacoceae</taxon>
        <taxon>Hedyotis-Oldenlandia complex</taxon>
        <taxon>Oldenlandia</taxon>
    </lineage>
</organism>
<dbReference type="PANTHER" id="PTHR16223:SF238">
    <property type="entry name" value="TRANSCRIPTION FACTOR BHLH114"/>
    <property type="match status" value="1"/>
</dbReference>
<dbReference type="GO" id="GO:0000978">
    <property type="term" value="F:RNA polymerase II cis-regulatory region sequence-specific DNA binding"/>
    <property type="evidence" value="ECO:0007669"/>
    <property type="project" value="TreeGrafter"/>
</dbReference>
<keyword evidence="10" id="KW-1185">Reference proteome</keyword>
<dbReference type="InterPro" id="IPR036638">
    <property type="entry name" value="HLH_DNA-bd_sf"/>
</dbReference>
<keyword evidence="4" id="KW-0238">DNA-binding</keyword>
<dbReference type="AlphaFoldDB" id="A0AAV1BZ50"/>
<dbReference type="PROSITE" id="PS50888">
    <property type="entry name" value="BHLH"/>
    <property type="match status" value="1"/>
</dbReference>
<feature type="compositionally biased region" description="Polar residues" evidence="7">
    <location>
        <begin position="330"/>
        <end position="339"/>
    </location>
</feature>
<dbReference type="Gene3D" id="4.10.280.10">
    <property type="entry name" value="Helix-loop-helix DNA-binding domain"/>
    <property type="match status" value="1"/>
</dbReference>
<feature type="compositionally biased region" description="Low complexity" evidence="7">
    <location>
        <begin position="75"/>
        <end position="89"/>
    </location>
</feature>
<feature type="compositionally biased region" description="Basic and acidic residues" evidence="7">
    <location>
        <begin position="420"/>
        <end position="430"/>
    </location>
</feature>
<dbReference type="GO" id="GO:0005634">
    <property type="term" value="C:nucleus"/>
    <property type="evidence" value="ECO:0007669"/>
    <property type="project" value="UniProtKB-SubCell"/>
</dbReference>
<feature type="domain" description="BHLH" evidence="8">
    <location>
        <begin position="348"/>
        <end position="397"/>
    </location>
</feature>
<gene>
    <name evidence="9" type="ORF">OLC1_LOCUS449</name>
</gene>
<keyword evidence="6" id="KW-0539">Nucleus</keyword>
<evidence type="ECO:0000259" key="8">
    <source>
        <dbReference type="PROSITE" id="PS50888"/>
    </source>
</evidence>
<proteinExistence type="predicted"/>
<comment type="subunit">
    <text evidence="2">Homodimer.</text>
</comment>
<evidence type="ECO:0000313" key="10">
    <source>
        <dbReference type="Proteomes" id="UP001161247"/>
    </source>
</evidence>
<accession>A0AAV1BZ50</accession>
<sequence>MADEYYQLQAETTWWMNPPIRSSMMFGSSPCSSSAGGINLDLGSFGWPTSTDFLDIKTTTTTTTTRCSPDDHQSHNNNNSSANSDGSSSIVIQDLQKPNSDSATSSMDSALQIIATSLGLPSSTTSTTTADWDSALIHGGNGRPDHQQAANNYQNSSMNYRQEIGIDQNCTSDHHDHLQIQNNFAAPPAGFPMNPASYGYPSNLLQTLFDSEPQPQQQQVIESSLYTNHRAMNNNYQTSLNNELPPASLPKFNPMQQKLQLPNNLPFSATPGQNFVNGSSSAAALNDLRASFFSPTVQSQFLSSTFSEKANLPNLTAKVNSDEVVQSLGTTTAKKSGSTEPAFKRPRIETPTPLPTFKVRKEKLGDRITALQQLVSPFGKTDTASVLHEAIEYIKFLHDQVNVLSTPYMKNGSPVHHRQQISDKSRNQEGLKEGLKSRGLCLVPISSTFPVAAETTTDFWTPTFGGTFRRRRKREVALYKEKKPANNAGPIYKSTMISKVRKD</sequence>
<dbReference type="SUPFAM" id="SSF47459">
    <property type="entry name" value="HLH, helix-loop-helix DNA-binding domain"/>
    <property type="match status" value="1"/>
</dbReference>
<dbReference type="EMBL" id="OX459118">
    <property type="protein sequence ID" value="CAI9087688.1"/>
    <property type="molecule type" value="Genomic_DNA"/>
</dbReference>
<evidence type="ECO:0000256" key="7">
    <source>
        <dbReference type="SAM" id="MobiDB-lite"/>
    </source>
</evidence>
<dbReference type="PANTHER" id="PTHR16223">
    <property type="entry name" value="TRANSCRIPTION FACTOR BHLH83-RELATED"/>
    <property type="match status" value="1"/>
</dbReference>
<reference evidence="9" key="1">
    <citation type="submission" date="2023-03" db="EMBL/GenBank/DDBJ databases">
        <authorList>
            <person name="Julca I."/>
        </authorList>
    </citation>
    <scope>NUCLEOTIDE SEQUENCE</scope>
</reference>
<evidence type="ECO:0000256" key="3">
    <source>
        <dbReference type="ARBA" id="ARBA00023015"/>
    </source>
</evidence>
<protein>
    <submittedName>
        <fullName evidence="9">OLC1v1021832C3</fullName>
    </submittedName>
</protein>
<evidence type="ECO:0000256" key="2">
    <source>
        <dbReference type="ARBA" id="ARBA00011738"/>
    </source>
</evidence>
<evidence type="ECO:0000313" key="9">
    <source>
        <dbReference type="EMBL" id="CAI9087688.1"/>
    </source>
</evidence>
<keyword evidence="5" id="KW-0804">Transcription</keyword>
<dbReference type="InterPro" id="IPR011598">
    <property type="entry name" value="bHLH_dom"/>
</dbReference>
<dbReference type="CDD" id="cd11393">
    <property type="entry name" value="bHLH_AtbHLH_like"/>
    <property type="match status" value="1"/>
</dbReference>